<dbReference type="PANTHER" id="PTHR47894">
    <property type="entry name" value="HTH-TYPE TRANSCRIPTIONAL REGULATOR GADX"/>
    <property type="match status" value="1"/>
</dbReference>
<evidence type="ECO:0000313" key="5">
    <source>
        <dbReference type="EMBL" id="RQW65006.1"/>
    </source>
</evidence>
<dbReference type="SUPFAM" id="SSF46689">
    <property type="entry name" value="Homeodomain-like"/>
    <property type="match status" value="1"/>
</dbReference>
<dbReference type="SMART" id="SM00342">
    <property type="entry name" value="HTH_ARAC"/>
    <property type="match status" value="1"/>
</dbReference>
<dbReference type="GO" id="GO:0000976">
    <property type="term" value="F:transcription cis-regulatory region binding"/>
    <property type="evidence" value="ECO:0007669"/>
    <property type="project" value="TreeGrafter"/>
</dbReference>
<dbReference type="PROSITE" id="PS01124">
    <property type="entry name" value="HTH_ARAC_FAMILY_2"/>
    <property type="match status" value="1"/>
</dbReference>
<evidence type="ECO:0000256" key="1">
    <source>
        <dbReference type="ARBA" id="ARBA00023015"/>
    </source>
</evidence>
<dbReference type="InterPro" id="IPR032687">
    <property type="entry name" value="AraC-type_N"/>
</dbReference>
<dbReference type="Proteomes" id="UP000281112">
    <property type="component" value="Unassembled WGS sequence"/>
</dbReference>
<comment type="caution">
    <text evidence="5">The sequence shown here is derived from an EMBL/GenBank/DDBJ whole genome shotgun (WGS) entry which is preliminary data.</text>
</comment>
<name>A0A3N9U9R7_9VIBR</name>
<dbReference type="Gene3D" id="1.10.10.60">
    <property type="entry name" value="Homeodomain-like"/>
    <property type="match status" value="1"/>
</dbReference>
<evidence type="ECO:0000259" key="4">
    <source>
        <dbReference type="PROSITE" id="PS01124"/>
    </source>
</evidence>
<dbReference type="GO" id="GO:0005829">
    <property type="term" value="C:cytosol"/>
    <property type="evidence" value="ECO:0007669"/>
    <property type="project" value="TreeGrafter"/>
</dbReference>
<reference evidence="5 6" key="1">
    <citation type="submission" date="2018-11" db="EMBL/GenBank/DDBJ databases">
        <title>Vibrio LJC006 sp. nov., isolated from seawater during the bloom of the enteromorpha.</title>
        <authorList>
            <person name="Liang J."/>
        </authorList>
    </citation>
    <scope>NUCLEOTIDE SEQUENCE [LARGE SCALE GENOMIC DNA]</scope>
    <source>
        <strain evidence="5 6">LJC006</strain>
    </source>
</reference>
<dbReference type="InterPro" id="IPR018060">
    <property type="entry name" value="HTH_AraC"/>
</dbReference>
<evidence type="ECO:0000256" key="3">
    <source>
        <dbReference type="ARBA" id="ARBA00023163"/>
    </source>
</evidence>
<dbReference type="GO" id="GO:0003700">
    <property type="term" value="F:DNA-binding transcription factor activity"/>
    <property type="evidence" value="ECO:0007669"/>
    <property type="project" value="InterPro"/>
</dbReference>
<dbReference type="Pfam" id="PF12625">
    <property type="entry name" value="Arabinose_bd"/>
    <property type="match status" value="1"/>
</dbReference>
<evidence type="ECO:0000256" key="2">
    <source>
        <dbReference type="ARBA" id="ARBA00023125"/>
    </source>
</evidence>
<dbReference type="EMBL" id="RJVQ01000001">
    <property type="protein sequence ID" value="RQW65006.1"/>
    <property type="molecule type" value="Genomic_DNA"/>
</dbReference>
<keyword evidence="2" id="KW-0238">DNA-binding</keyword>
<evidence type="ECO:0000313" key="6">
    <source>
        <dbReference type="Proteomes" id="UP000281112"/>
    </source>
</evidence>
<keyword evidence="1" id="KW-0805">Transcription regulation</keyword>
<dbReference type="OrthoDB" id="6396588at2"/>
<dbReference type="AlphaFoldDB" id="A0A3N9U9R7"/>
<keyword evidence="3" id="KW-0804">Transcription</keyword>
<organism evidence="5 6">
    <name type="scientific">Vibrio viridaestus</name>
    <dbReference type="NCBI Taxonomy" id="2487322"/>
    <lineage>
        <taxon>Bacteria</taxon>
        <taxon>Pseudomonadati</taxon>
        <taxon>Pseudomonadota</taxon>
        <taxon>Gammaproteobacteria</taxon>
        <taxon>Vibrionales</taxon>
        <taxon>Vibrionaceae</taxon>
        <taxon>Vibrio</taxon>
    </lineage>
</organism>
<dbReference type="PANTHER" id="PTHR47894:SF4">
    <property type="entry name" value="HTH-TYPE TRANSCRIPTIONAL REGULATOR GADX"/>
    <property type="match status" value="1"/>
</dbReference>
<feature type="domain" description="HTH araC/xylS-type" evidence="4">
    <location>
        <begin position="245"/>
        <end position="331"/>
    </location>
</feature>
<accession>A0A3N9U9R7</accession>
<dbReference type="InterPro" id="IPR009057">
    <property type="entry name" value="Homeodomain-like_sf"/>
</dbReference>
<keyword evidence="6" id="KW-1185">Reference proteome</keyword>
<protein>
    <submittedName>
        <fullName evidence="5">AraC family transcriptional regulator</fullName>
    </submittedName>
</protein>
<dbReference type="Pfam" id="PF12833">
    <property type="entry name" value="HTH_18"/>
    <property type="match status" value="1"/>
</dbReference>
<sequence length="348" mass="39300">MYMDTSMVRNTNSSTVLGTVTYGLEEFIQRQGGESSVVLKRAGLKSNAFQRPNQPILLQAFCNSMHEAAKSTGNDHFGLSFGAQYEPEGLGVFGYQAITSMTLRDALHNMISSFDVFQNNSLLKLTTKDSICALEYRLLDGDIKDRRQDAEVTIGMLLNVLCRAMGDKWTPLQIQFQHPALVNNHTHRDFYHCDVTFQQRSNFIFFRESCLDTPMPDANPILNGVVGDTIDQIRGTKGVTMSTVQRVKSEIIDLLPSGEVSLEVIARNLSKSPRSLQRLLSSEQASFGMLLDQTRQELAEYYLSYEKVSLSEIAFRLGYSEQSAFTRAFMRWKSVSLRGGPEHRRYLE</sequence>
<gene>
    <name evidence="5" type="ORF">EES38_02955</name>
</gene>
<proteinExistence type="predicted"/>